<dbReference type="PANTHER" id="PTHR36575:SF2">
    <property type="entry name" value="CHITIN-BINDING TYPE-4 DOMAIN-CONTAINING PROTEIN-RELATED"/>
    <property type="match status" value="1"/>
</dbReference>
<feature type="domain" description="Chitin-binding type-4" evidence="8">
    <location>
        <begin position="22"/>
        <end position="205"/>
    </location>
</feature>
<accession>A0A443RR42</accession>
<dbReference type="InterPro" id="IPR052282">
    <property type="entry name" value="Starch-active_LPMO"/>
</dbReference>
<dbReference type="GO" id="GO:0046872">
    <property type="term" value="F:metal ion binding"/>
    <property type="evidence" value="ECO:0007669"/>
    <property type="project" value="UniProtKB-KW"/>
</dbReference>
<gene>
    <name evidence="9" type="ORF">B4U79_14022</name>
</gene>
<keyword evidence="2" id="KW-0479">Metal-binding</keyword>
<dbReference type="OrthoDB" id="64893at2759"/>
<dbReference type="STRING" id="1965070.A0A443RR42"/>
<keyword evidence="10" id="KW-1185">Reference proteome</keyword>
<comment type="similarity">
    <text evidence="6">Belongs to the polysaccharide monooxygenase AA13 family.</text>
</comment>
<evidence type="ECO:0000256" key="2">
    <source>
        <dbReference type="ARBA" id="ARBA00022723"/>
    </source>
</evidence>
<sequence length="220" mass="24697">MHIESFLFVITLCALPPLINGHARMVEPPTRNTLWRFGFNTPPNYEDNQLFCGGIKVQWQDNGGKCGVCGDPYNGVRAHETGGLMARNITIRNYVPGSVVDVVIELIANHAGSDVKMNKKESDFVETEECFENLKLGNDSDHFALTGKEPRGMYGIAVKLPEKRECKHCILRWQWNAANNWGKCEDGKERVGCGPQETYRNCADVRISYDYGIRGGLRSL</sequence>
<organism evidence="9 10">
    <name type="scientific">Dinothrombium tinctorium</name>
    <dbReference type="NCBI Taxonomy" id="1965070"/>
    <lineage>
        <taxon>Eukaryota</taxon>
        <taxon>Metazoa</taxon>
        <taxon>Ecdysozoa</taxon>
        <taxon>Arthropoda</taxon>
        <taxon>Chelicerata</taxon>
        <taxon>Arachnida</taxon>
        <taxon>Acari</taxon>
        <taxon>Acariformes</taxon>
        <taxon>Trombidiformes</taxon>
        <taxon>Prostigmata</taxon>
        <taxon>Anystina</taxon>
        <taxon>Parasitengona</taxon>
        <taxon>Trombidioidea</taxon>
        <taxon>Trombidiidae</taxon>
        <taxon>Dinothrombium</taxon>
    </lineage>
</organism>
<name>A0A443RR42_9ACAR</name>
<keyword evidence="5" id="KW-0325">Glycoprotein</keyword>
<comment type="cofactor">
    <cofactor evidence="1">
        <name>Cu(2+)</name>
        <dbReference type="ChEBI" id="CHEBI:29036"/>
    </cofactor>
</comment>
<feature type="signal peptide" evidence="7">
    <location>
        <begin position="1"/>
        <end position="21"/>
    </location>
</feature>
<reference evidence="9 10" key="1">
    <citation type="journal article" date="2018" name="Gigascience">
        <title>Genomes of trombidid mites reveal novel predicted allergens and laterally-transferred genes associated with secondary metabolism.</title>
        <authorList>
            <person name="Dong X."/>
            <person name="Chaisiri K."/>
            <person name="Xia D."/>
            <person name="Armstrong S.D."/>
            <person name="Fang Y."/>
            <person name="Donnelly M.J."/>
            <person name="Kadowaki T."/>
            <person name="McGarry J.W."/>
            <person name="Darby A.C."/>
            <person name="Makepeace B.L."/>
        </authorList>
    </citation>
    <scope>NUCLEOTIDE SEQUENCE [LARGE SCALE GENOMIC DNA]</scope>
    <source>
        <strain evidence="9">UoL-WK</strain>
    </source>
</reference>
<feature type="chain" id="PRO_5019242604" description="Chitin-binding type-4 domain-containing protein" evidence="7">
    <location>
        <begin position="22"/>
        <end position="220"/>
    </location>
</feature>
<evidence type="ECO:0000259" key="8">
    <source>
        <dbReference type="Pfam" id="PF03067"/>
    </source>
</evidence>
<evidence type="ECO:0000256" key="5">
    <source>
        <dbReference type="ARBA" id="ARBA00023180"/>
    </source>
</evidence>
<dbReference type="Pfam" id="PF03067">
    <property type="entry name" value="LPMO_10"/>
    <property type="match status" value="1"/>
</dbReference>
<dbReference type="Proteomes" id="UP000285301">
    <property type="component" value="Unassembled WGS sequence"/>
</dbReference>
<evidence type="ECO:0000256" key="4">
    <source>
        <dbReference type="ARBA" id="ARBA00023157"/>
    </source>
</evidence>
<keyword evidence="3" id="KW-0186">Copper</keyword>
<proteinExistence type="inferred from homology"/>
<evidence type="ECO:0000256" key="3">
    <source>
        <dbReference type="ARBA" id="ARBA00023008"/>
    </source>
</evidence>
<evidence type="ECO:0000313" key="10">
    <source>
        <dbReference type="Proteomes" id="UP000285301"/>
    </source>
</evidence>
<dbReference type="InterPro" id="IPR004302">
    <property type="entry name" value="Cellulose/chitin-bd_N"/>
</dbReference>
<comment type="caution">
    <text evidence="9">The sequence shown here is derived from an EMBL/GenBank/DDBJ whole genome shotgun (WGS) entry which is preliminary data.</text>
</comment>
<protein>
    <recommendedName>
        <fullName evidence="8">Chitin-binding type-4 domain-containing protein</fullName>
    </recommendedName>
</protein>
<dbReference type="EMBL" id="NCKU01000043">
    <property type="protein sequence ID" value="RWS17733.1"/>
    <property type="molecule type" value="Genomic_DNA"/>
</dbReference>
<evidence type="ECO:0000256" key="1">
    <source>
        <dbReference type="ARBA" id="ARBA00001973"/>
    </source>
</evidence>
<keyword evidence="7" id="KW-0732">Signal</keyword>
<dbReference type="PANTHER" id="PTHR36575">
    <property type="entry name" value="BINDING PROTEIN, PUTATIVE (AFU_ORTHOLOGUE AFUA_1G14430)-RELATED"/>
    <property type="match status" value="1"/>
</dbReference>
<evidence type="ECO:0000256" key="6">
    <source>
        <dbReference type="ARBA" id="ARBA00034311"/>
    </source>
</evidence>
<dbReference type="AlphaFoldDB" id="A0A443RR42"/>
<evidence type="ECO:0000313" key="9">
    <source>
        <dbReference type="EMBL" id="RWS17733.1"/>
    </source>
</evidence>
<evidence type="ECO:0000256" key="7">
    <source>
        <dbReference type="SAM" id="SignalP"/>
    </source>
</evidence>
<keyword evidence="4" id="KW-1015">Disulfide bond</keyword>